<feature type="chain" id="PRO_5046898630" evidence="9">
    <location>
        <begin position="23"/>
        <end position="618"/>
    </location>
</feature>
<dbReference type="PANTHER" id="PTHR30566">
    <property type="entry name" value="YNAI-RELATED MECHANOSENSITIVE ION CHANNEL"/>
    <property type="match status" value="1"/>
</dbReference>
<dbReference type="Pfam" id="PF21082">
    <property type="entry name" value="MS_channel_3rd"/>
    <property type="match status" value="1"/>
</dbReference>
<evidence type="ECO:0000259" key="11">
    <source>
        <dbReference type="Pfam" id="PF21082"/>
    </source>
</evidence>
<dbReference type="Proteomes" id="UP001166251">
    <property type="component" value="Unassembled WGS sequence"/>
</dbReference>
<keyword evidence="3" id="KW-1003">Cell membrane</keyword>
<feature type="transmembrane region" description="Helical" evidence="8">
    <location>
        <begin position="291"/>
        <end position="312"/>
    </location>
</feature>
<comment type="caution">
    <text evidence="12">The sequence shown here is derived from an EMBL/GenBank/DDBJ whole genome shotgun (WGS) entry which is preliminary data.</text>
</comment>
<feature type="transmembrane region" description="Helical" evidence="8">
    <location>
        <begin position="346"/>
        <end position="364"/>
    </location>
</feature>
<keyword evidence="6 8" id="KW-0472">Membrane</keyword>
<proteinExistence type="inferred from homology"/>
<dbReference type="SUPFAM" id="SSF50182">
    <property type="entry name" value="Sm-like ribonucleoproteins"/>
    <property type="match status" value="1"/>
</dbReference>
<gene>
    <name evidence="12" type="ORF">K0504_13630</name>
</gene>
<dbReference type="InterPro" id="IPR006685">
    <property type="entry name" value="MscS_channel_2nd"/>
</dbReference>
<evidence type="ECO:0000256" key="3">
    <source>
        <dbReference type="ARBA" id="ARBA00022475"/>
    </source>
</evidence>
<evidence type="ECO:0000256" key="4">
    <source>
        <dbReference type="ARBA" id="ARBA00022692"/>
    </source>
</evidence>
<evidence type="ECO:0000313" key="12">
    <source>
        <dbReference type="EMBL" id="MBW8192078.1"/>
    </source>
</evidence>
<organism evidence="12 13">
    <name type="scientific">Neiella holothuriorum</name>
    <dbReference type="NCBI Taxonomy" id="2870530"/>
    <lineage>
        <taxon>Bacteria</taxon>
        <taxon>Pseudomonadati</taxon>
        <taxon>Pseudomonadota</taxon>
        <taxon>Gammaproteobacteria</taxon>
        <taxon>Alteromonadales</taxon>
        <taxon>Echinimonadaceae</taxon>
        <taxon>Neiella</taxon>
    </lineage>
</organism>
<dbReference type="Gene3D" id="2.30.30.60">
    <property type="match status" value="1"/>
</dbReference>
<feature type="transmembrane region" description="Helical" evidence="8">
    <location>
        <begin position="370"/>
        <end position="389"/>
    </location>
</feature>
<dbReference type="InterPro" id="IPR023408">
    <property type="entry name" value="MscS_beta-dom_sf"/>
</dbReference>
<dbReference type="RefSeq" id="WP_220104712.1">
    <property type="nucleotide sequence ID" value="NZ_JAHZSS010000018.1"/>
</dbReference>
<dbReference type="SUPFAM" id="SSF82861">
    <property type="entry name" value="Mechanosensitive channel protein MscS (YggB), transmembrane region"/>
    <property type="match status" value="1"/>
</dbReference>
<feature type="transmembrane region" description="Helical" evidence="8">
    <location>
        <begin position="218"/>
        <end position="241"/>
    </location>
</feature>
<evidence type="ECO:0000256" key="7">
    <source>
        <dbReference type="SAM" id="MobiDB-lite"/>
    </source>
</evidence>
<keyword evidence="4 8" id="KW-0812">Transmembrane</keyword>
<dbReference type="InterPro" id="IPR049278">
    <property type="entry name" value="MS_channel_C"/>
</dbReference>
<evidence type="ECO:0000256" key="2">
    <source>
        <dbReference type="ARBA" id="ARBA00008017"/>
    </source>
</evidence>
<feature type="signal peptide" evidence="9">
    <location>
        <begin position="1"/>
        <end position="22"/>
    </location>
</feature>
<feature type="domain" description="Mechanosensitive ion channel MscS C-terminal" evidence="11">
    <location>
        <begin position="470"/>
        <end position="549"/>
    </location>
</feature>
<dbReference type="EMBL" id="JAHZSS010000018">
    <property type="protein sequence ID" value="MBW8192078.1"/>
    <property type="molecule type" value="Genomic_DNA"/>
</dbReference>
<dbReference type="InterPro" id="IPR011066">
    <property type="entry name" value="MscS_channel_C_sf"/>
</dbReference>
<dbReference type="PANTHER" id="PTHR30566:SF5">
    <property type="entry name" value="MECHANOSENSITIVE ION CHANNEL PROTEIN 1, MITOCHONDRIAL-RELATED"/>
    <property type="match status" value="1"/>
</dbReference>
<evidence type="ECO:0000256" key="6">
    <source>
        <dbReference type="ARBA" id="ARBA00023136"/>
    </source>
</evidence>
<evidence type="ECO:0000256" key="8">
    <source>
        <dbReference type="SAM" id="Phobius"/>
    </source>
</evidence>
<dbReference type="Pfam" id="PF00924">
    <property type="entry name" value="MS_channel_2nd"/>
    <property type="match status" value="1"/>
</dbReference>
<comment type="subcellular location">
    <subcellularLocation>
        <location evidence="1">Cell membrane</location>
        <topology evidence="1">Multi-pass membrane protein</topology>
    </subcellularLocation>
</comment>
<evidence type="ECO:0000313" key="13">
    <source>
        <dbReference type="Proteomes" id="UP001166251"/>
    </source>
</evidence>
<keyword evidence="9" id="KW-0732">Signal</keyword>
<keyword evidence="13" id="KW-1185">Reference proteome</keyword>
<accession>A0ABS7EI98</accession>
<comment type="similarity">
    <text evidence="2">Belongs to the MscS (TC 1.A.23) family.</text>
</comment>
<feature type="domain" description="Mechanosensitive ion channel MscS" evidence="10">
    <location>
        <begin position="392"/>
        <end position="457"/>
    </location>
</feature>
<protein>
    <submittedName>
        <fullName evidence="12">Mechanosensitive ion channel family protein</fullName>
    </submittedName>
</protein>
<dbReference type="InterPro" id="IPR011014">
    <property type="entry name" value="MscS_channel_TM-2"/>
</dbReference>
<evidence type="ECO:0000256" key="1">
    <source>
        <dbReference type="ARBA" id="ARBA00004651"/>
    </source>
</evidence>
<keyword evidence="5 8" id="KW-1133">Transmembrane helix</keyword>
<dbReference type="Gene3D" id="3.30.70.100">
    <property type="match status" value="1"/>
</dbReference>
<evidence type="ECO:0000259" key="10">
    <source>
        <dbReference type="Pfam" id="PF00924"/>
    </source>
</evidence>
<feature type="region of interest" description="Disordered" evidence="7">
    <location>
        <begin position="584"/>
        <end position="618"/>
    </location>
</feature>
<evidence type="ECO:0000256" key="5">
    <source>
        <dbReference type="ARBA" id="ARBA00022989"/>
    </source>
</evidence>
<feature type="transmembrane region" description="Helical" evidence="8">
    <location>
        <begin position="262"/>
        <end position="285"/>
    </location>
</feature>
<evidence type="ECO:0000256" key="9">
    <source>
        <dbReference type="SAM" id="SignalP"/>
    </source>
</evidence>
<dbReference type="Gene3D" id="1.10.287.1260">
    <property type="match status" value="1"/>
</dbReference>
<name>A0ABS7EI98_9GAMM</name>
<dbReference type="InterPro" id="IPR010920">
    <property type="entry name" value="LSM_dom_sf"/>
</dbReference>
<sequence length="618" mass="69837">MPSYFRRLLIIVLSCLQLAAHATEVAPVGTIDELKASPLRPADTSSPRETLASFLRYSDFAVQTWKEEGNTNPQPALLASQTMDLSNIKIRTRRIKVLESIIYLKEILDRIPLPPSAQIPGNSEVNAQPELLRWRIPKTQITISKITEGPLSGQFLFSSDTIKNLETYYEQVQHLPYKQGAAENLLQQFWVSPGRYIPRAWIHALPEWTKHVKWSTAVWQWLALFMTATLSVLIGQQFVRIGAKWDSWAEGKNAWFKFGSPLALLSIILLILAVRDFVVYGVFLFGEVYEIVSFALWTIVFAVAAWLTIITVGRLGVALAHQGTTDTSNDNSERAQESLDYSLVRVLFRILGGVLVTLIAIYAAEFLGYSISPLIAGLSIGGLAVALAIRPLLENMVNGLTLYADGGVKVGEFCRYGDKVGVIEHIGLRSTKIRTLERSLVTIPNSEFAQMELDNLEKRDMRRMESVLRIRYDTSIEQLRFLLASLRDLLHRHPKVDDERQRVRFSGFGNYSHHIELQCYLRCKDYDTFLAIREDILLRIGELVEKAGSGFAYASQREFLGRAEQLNQSRKATAEQTIHNWRQTGKLPFPDFPASHRDDYDDSLDYPPEGSASDTADK</sequence>
<reference evidence="12" key="1">
    <citation type="submission" date="2021-07" db="EMBL/GenBank/DDBJ databases">
        <title>Neiella marina sp. nov., isolated from the intestinal content of sea cucumber Apostichopus japonicus.</title>
        <authorList>
            <person name="Bai X."/>
        </authorList>
    </citation>
    <scope>NUCLEOTIDE SEQUENCE</scope>
    <source>
        <strain evidence="12">126</strain>
    </source>
</reference>
<dbReference type="SUPFAM" id="SSF82689">
    <property type="entry name" value="Mechanosensitive channel protein MscS (YggB), C-terminal domain"/>
    <property type="match status" value="1"/>
</dbReference>